<dbReference type="InterPro" id="IPR036388">
    <property type="entry name" value="WH-like_DNA-bd_sf"/>
</dbReference>
<dbReference type="PANTHER" id="PTHR30537:SF5">
    <property type="entry name" value="HTH-TYPE TRANSCRIPTIONAL ACTIVATOR TTDR-RELATED"/>
    <property type="match status" value="1"/>
</dbReference>
<accession>A0ABV3WJN3</accession>
<organism evidence="7 8">
    <name type="scientific">Paraburkholderia phenoliruptrix</name>
    <dbReference type="NCBI Taxonomy" id="252970"/>
    <lineage>
        <taxon>Bacteria</taxon>
        <taxon>Pseudomonadati</taxon>
        <taxon>Pseudomonadota</taxon>
        <taxon>Betaproteobacteria</taxon>
        <taxon>Burkholderiales</taxon>
        <taxon>Burkholderiaceae</taxon>
        <taxon>Paraburkholderia</taxon>
    </lineage>
</organism>
<dbReference type="InterPro" id="IPR005119">
    <property type="entry name" value="LysR_subst-bd"/>
</dbReference>
<comment type="caution">
    <text evidence="7">The sequence shown here is derived from an EMBL/GenBank/DDBJ whole genome shotgun (WGS) entry which is preliminary data.</text>
</comment>
<evidence type="ECO:0000313" key="7">
    <source>
        <dbReference type="EMBL" id="MEX3753008.1"/>
    </source>
</evidence>
<keyword evidence="2" id="KW-0805">Transcription regulation</keyword>
<evidence type="ECO:0000256" key="3">
    <source>
        <dbReference type="ARBA" id="ARBA00023125"/>
    </source>
</evidence>
<dbReference type="InterPro" id="IPR058163">
    <property type="entry name" value="LysR-type_TF_proteobact-type"/>
</dbReference>
<feature type="region of interest" description="Disordered" evidence="5">
    <location>
        <begin position="297"/>
        <end position="349"/>
    </location>
</feature>
<comment type="similarity">
    <text evidence="1">Belongs to the LysR transcriptional regulatory family.</text>
</comment>
<evidence type="ECO:0000256" key="5">
    <source>
        <dbReference type="SAM" id="MobiDB-lite"/>
    </source>
</evidence>
<dbReference type="Proteomes" id="UP001558535">
    <property type="component" value="Unassembled WGS sequence"/>
</dbReference>
<dbReference type="EMBL" id="JBFPKE010000011">
    <property type="protein sequence ID" value="MEX3753008.1"/>
    <property type="molecule type" value="Genomic_DNA"/>
</dbReference>
<sequence length="349" mass="37851">MRPNVDQLAAFVAVVELGSFSKAAKHLSVSKSVISRRVAQLEDEMGVSLLSRSTHYVTPTALGNAFNERARRILLEIDESVSVLKGAVSEVSGMVRIASPSTFGTLYLNSAVRDLLTRYPQLEITLELNDRAGDPFTDGADFAIRIGILKDSTLVSRFFKPVRQVLVCSPAYANRRGLPASPRDVAKHDCLIYQDQHCPAQWRFMVDGVWEHAKPMGRLRTNNPTAAVEAAESGLGLAVVPMFSASSAIDRGALIQVLPEYRLEDLGLHAIFPPKPKLPARVRAVVDFLAARWRSPLPEPTSAAPDREPAQTVAAGGNQRRHAAKSIRPTLASESTVGGKQTSAKARVG</sequence>
<dbReference type="Pfam" id="PF03466">
    <property type="entry name" value="LysR_substrate"/>
    <property type="match status" value="1"/>
</dbReference>
<dbReference type="Gene3D" id="3.40.190.290">
    <property type="match status" value="1"/>
</dbReference>
<evidence type="ECO:0000256" key="1">
    <source>
        <dbReference type="ARBA" id="ARBA00009437"/>
    </source>
</evidence>
<dbReference type="InterPro" id="IPR000847">
    <property type="entry name" value="LysR_HTH_N"/>
</dbReference>
<keyword evidence="3" id="KW-0238">DNA-binding</keyword>
<dbReference type="Pfam" id="PF00126">
    <property type="entry name" value="HTH_1"/>
    <property type="match status" value="1"/>
</dbReference>
<dbReference type="CDD" id="cd08422">
    <property type="entry name" value="PBP2_CrgA_like"/>
    <property type="match status" value="1"/>
</dbReference>
<evidence type="ECO:0000313" key="8">
    <source>
        <dbReference type="Proteomes" id="UP001558535"/>
    </source>
</evidence>
<keyword evidence="8" id="KW-1185">Reference proteome</keyword>
<reference evidence="7 8" key="1">
    <citation type="submission" date="2024-07" db="EMBL/GenBank/DDBJ databases">
        <title>A survey of Mimosa microsymbionts across Brazilian biomes reveals a high diversity of Paraburkholderia nodulating endemic species, but also that Cupriavidus is common as a symbiont of widespread species.</title>
        <authorList>
            <person name="Rouws L."/>
            <person name="Barauna A."/>
            <person name="Beukes C."/>
            <person name="Rouws J.R.C."/>
            <person name="De Faria S.M."/>
            <person name="Gross E."/>
            <person name="Bueno Dos Reis Junior F."/>
            <person name="Simon M.F."/>
            <person name="Maluk M."/>
            <person name="Odee D.W."/>
            <person name="Kenicer G."/>
            <person name="Young J.P.W."/>
            <person name="Reis V.M."/>
            <person name="Zilli J."/>
            <person name="James E.K."/>
        </authorList>
    </citation>
    <scope>NUCLEOTIDE SEQUENCE [LARGE SCALE GENOMIC DNA]</scope>
    <source>
        <strain evidence="7 8">BR14375</strain>
    </source>
</reference>
<gene>
    <name evidence="7" type="ORF">AB3X84_23715</name>
</gene>
<feature type="compositionally biased region" description="Polar residues" evidence="5">
    <location>
        <begin position="332"/>
        <end position="349"/>
    </location>
</feature>
<feature type="domain" description="HTH lysR-type" evidence="6">
    <location>
        <begin position="3"/>
        <end position="60"/>
    </location>
</feature>
<dbReference type="SUPFAM" id="SSF46785">
    <property type="entry name" value="Winged helix' DNA-binding domain"/>
    <property type="match status" value="1"/>
</dbReference>
<keyword evidence="4" id="KW-0804">Transcription</keyword>
<dbReference type="RefSeq" id="WP_368608480.1">
    <property type="nucleotide sequence ID" value="NZ_JBFPKB010000011.1"/>
</dbReference>
<dbReference type="PROSITE" id="PS50931">
    <property type="entry name" value="HTH_LYSR"/>
    <property type="match status" value="1"/>
</dbReference>
<name>A0ABV3WJN3_9BURK</name>
<dbReference type="PANTHER" id="PTHR30537">
    <property type="entry name" value="HTH-TYPE TRANSCRIPTIONAL REGULATOR"/>
    <property type="match status" value="1"/>
</dbReference>
<protein>
    <submittedName>
        <fullName evidence="7">LysR family transcriptional regulator</fullName>
    </submittedName>
</protein>
<proteinExistence type="inferred from homology"/>
<dbReference type="Gene3D" id="1.10.10.10">
    <property type="entry name" value="Winged helix-like DNA-binding domain superfamily/Winged helix DNA-binding domain"/>
    <property type="match status" value="1"/>
</dbReference>
<evidence type="ECO:0000256" key="2">
    <source>
        <dbReference type="ARBA" id="ARBA00023015"/>
    </source>
</evidence>
<dbReference type="InterPro" id="IPR036390">
    <property type="entry name" value="WH_DNA-bd_sf"/>
</dbReference>
<evidence type="ECO:0000259" key="6">
    <source>
        <dbReference type="PROSITE" id="PS50931"/>
    </source>
</evidence>
<evidence type="ECO:0000256" key="4">
    <source>
        <dbReference type="ARBA" id="ARBA00023163"/>
    </source>
</evidence>
<dbReference type="SUPFAM" id="SSF53850">
    <property type="entry name" value="Periplasmic binding protein-like II"/>
    <property type="match status" value="1"/>
</dbReference>
<dbReference type="PRINTS" id="PR00039">
    <property type="entry name" value="HTHLYSR"/>
</dbReference>